<evidence type="ECO:0000256" key="4">
    <source>
        <dbReference type="ARBA" id="ARBA00022759"/>
    </source>
</evidence>
<sequence>MNQKLSKKIVMQYNEEFQYIYQRAKTFSDRYIVMHIADNSKFNHKIGFAAGKKLGNAVVRNRIKRVLREIYRKNKKNISINCCILLVGRMASVNTDYTVIEKSFCRLCKRAKIWKDVL</sequence>
<keyword evidence="3 7" id="KW-0540">Nuclease</keyword>
<gene>
    <name evidence="7" type="primary">rnpA</name>
    <name evidence="9" type="ORF">J2S01_001037</name>
</gene>
<keyword evidence="2 7" id="KW-0819">tRNA processing</keyword>
<name>A0ABT9Y6I7_9FIRM</name>
<keyword evidence="6 7" id="KW-0694">RNA-binding</keyword>
<evidence type="ECO:0000313" key="9">
    <source>
        <dbReference type="EMBL" id="MDQ0203321.1"/>
    </source>
</evidence>
<dbReference type="Gene3D" id="3.30.230.10">
    <property type="match status" value="1"/>
</dbReference>
<dbReference type="Proteomes" id="UP001239167">
    <property type="component" value="Unassembled WGS sequence"/>
</dbReference>
<proteinExistence type="inferred from homology"/>
<reference evidence="9 10" key="1">
    <citation type="submission" date="2023-07" db="EMBL/GenBank/DDBJ databases">
        <title>Genomic Encyclopedia of Type Strains, Phase IV (KMG-IV): sequencing the most valuable type-strain genomes for metagenomic binning, comparative biology and taxonomic classification.</title>
        <authorList>
            <person name="Goeker M."/>
        </authorList>
    </citation>
    <scope>NUCLEOTIDE SEQUENCE [LARGE SCALE GENOMIC DNA]</scope>
    <source>
        <strain evidence="9 10">DSM 16980</strain>
    </source>
</reference>
<comment type="catalytic activity">
    <reaction evidence="7">
        <text>Endonucleolytic cleavage of RNA, removing 5'-extranucleotides from tRNA precursor.</text>
        <dbReference type="EC" id="3.1.26.5"/>
    </reaction>
</comment>
<evidence type="ECO:0000256" key="3">
    <source>
        <dbReference type="ARBA" id="ARBA00022722"/>
    </source>
</evidence>
<dbReference type="InterPro" id="IPR020568">
    <property type="entry name" value="Ribosomal_Su5_D2-typ_SF"/>
</dbReference>
<dbReference type="PANTHER" id="PTHR33992">
    <property type="entry name" value="RIBONUCLEASE P PROTEIN COMPONENT"/>
    <property type="match status" value="1"/>
</dbReference>
<evidence type="ECO:0000256" key="1">
    <source>
        <dbReference type="ARBA" id="ARBA00002663"/>
    </source>
</evidence>
<comment type="subunit">
    <text evidence="7">Consists of a catalytic RNA component (M1 or rnpB) and a protein subunit.</text>
</comment>
<evidence type="ECO:0000313" key="10">
    <source>
        <dbReference type="Proteomes" id="UP001239167"/>
    </source>
</evidence>
<dbReference type="RefSeq" id="WP_196604150.1">
    <property type="nucleotide sequence ID" value="NZ_CP116940.1"/>
</dbReference>
<dbReference type="HAMAP" id="MF_00227">
    <property type="entry name" value="RNase_P"/>
    <property type="match status" value="1"/>
</dbReference>
<protein>
    <recommendedName>
        <fullName evidence="7 8">Ribonuclease P protein component</fullName>
        <shortName evidence="7">RNase P protein</shortName>
        <shortName evidence="7">RNaseP protein</shortName>
        <ecNumber evidence="7 8">3.1.26.5</ecNumber>
    </recommendedName>
    <alternativeName>
        <fullName evidence="7">Protein C5</fullName>
    </alternativeName>
</protein>
<organism evidence="9 10">
    <name type="scientific">Pectinatus haikarae</name>
    <dbReference type="NCBI Taxonomy" id="349096"/>
    <lineage>
        <taxon>Bacteria</taxon>
        <taxon>Bacillati</taxon>
        <taxon>Bacillota</taxon>
        <taxon>Negativicutes</taxon>
        <taxon>Selenomonadales</taxon>
        <taxon>Selenomonadaceae</taxon>
        <taxon>Pectinatus</taxon>
    </lineage>
</organism>
<keyword evidence="10" id="KW-1185">Reference proteome</keyword>
<dbReference type="PANTHER" id="PTHR33992:SF1">
    <property type="entry name" value="RIBONUCLEASE P PROTEIN COMPONENT"/>
    <property type="match status" value="1"/>
</dbReference>
<evidence type="ECO:0000256" key="6">
    <source>
        <dbReference type="ARBA" id="ARBA00022884"/>
    </source>
</evidence>
<comment type="caution">
    <text evidence="9">The sequence shown here is derived from an EMBL/GenBank/DDBJ whole genome shotgun (WGS) entry which is preliminary data.</text>
</comment>
<accession>A0ABT9Y6I7</accession>
<dbReference type="Pfam" id="PF00825">
    <property type="entry name" value="Ribonuclease_P"/>
    <property type="match status" value="1"/>
</dbReference>
<dbReference type="PROSITE" id="PS00648">
    <property type="entry name" value="RIBONUCLEASE_P"/>
    <property type="match status" value="1"/>
</dbReference>
<dbReference type="InterPro" id="IPR020539">
    <property type="entry name" value="RNase_P_CS"/>
</dbReference>
<evidence type="ECO:0000256" key="8">
    <source>
        <dbReference type="NCBIfam" id="TIGR00188"/>
    </source>
</evidence>
<keyword evidence="4 7" id="KW-0255">Endonuclease</keyword>
<comment type="function">
    <text evidence="1 7">RNaseP catalyzes the removal of the 5'-leader sequence from pre-tRNA to produce the mature 5'-terminus. It can also cleave other RNA substrates such as 4.5S RNA. The protein component plays an auxiliary but essential role in vivo by binding to the 5'-leader sequence and broadening the substrate specificity of the ribozyme.</text>
</comment>
<dbReference type="InterPro" id="IPR014721">
    <property type="entry name" value="Ribsml_uS5_D2-typ_fold_subgr"/>
</dbReference>
<dbReference type="EC" id="3.1.26.5" evidence="7 8"/>
<evidence type="ECO:0000256" key="2">
    <source>
        <dbReference type="ARBA" id="ARBA00022694"/>
    </source>
</evidence>
<evidence type="ECO:0000256" key="5">
    <source>
        <dbReference type="ARBA" id="ARBA00022801"/>
    </source>
</evidence>
<evidence type="ECO:0000256" key="7">
    <source>
        <dbReference type="HAMAP-Rule" id="MF_00227"/>
    </source>
</evidence>
<dbReference type="SUPFAM" id="SSF54211">
    <property type="entry name" value="Ribosomal protein S5 domain 2-like"/>
    <property type="match status" value="1"/>
</dbReference>
<keyword evidence="5 7" id="KW-0378">Hydrolase</keyword>
<comment type="similarity">
    <text evidence="7">Belongs to the RnpA family.</text>
</comment>
<dbReference type="GO" id="GO:0004526">
    <property type="term" value="F:ribonuclease P activity"/>
    <property type="evidence" value="ECO:0007669"/>
    <property type="project" value="UniProtKB-EC"/>
</dbReference>
<dbReference type="NCBIfam" id="TIGR00188">
    <property type="entry name" value="rnpA"/>
    <property type="match status" value="1"/>
</dbReference>
<dbReference type="InterPro" id="IPR000100">
    <property type="entry name" value="RNase_P"/>
</dbReference>
<dbReference type="EMBL" id="JAUSUE010000005">
    <property type="protein sequence ID" value="MDQ0203321.1"/>
    <property type="molecule type" value="Genomic_DNA"/>
</dbReference>